<organism evidence="6 7">
    <name type="scientific">Clostridium manihotivorum</name>
    <dbReference type="NCBI Taxonomy" id="2320868"/>
    <lineage>
        <taxon>Bacteria</taxon>
        <taxon>Bacillati</taxon>
        <taxon>Bacillota</taxon>
        <taxon>Clostridia</taxon>
        <taxon>Eubacteriales</taxon>
        <taxon>Clostridiaceae</taxon>
        <taxon>Clostridium</taxon>
    </lineage>
</organism>
<keyword evidence="2" id="KW-0677">Repeat</keyword>
<dbReference type="InterPro" id="IPR001623">
    <property type="entry name" value="DnaJ_domain"/>
</dbReference>
<dbReference type="SUPFAM" id="SSF48452">
    <property type="entry name" value="TPR-like"/>
    <property type="match status" value="4"/>
</dbReference>
<dbReference type="InterPro" id="IPR019734">
    <property type="entry name" value="TPR_rpt"/>
</dbReference>
<feature type="repeat" description="TPR" evidence="4">
    <location>
        <begin position="582"/>
        <end position="615"/>
    </location>
</feature>
<dbReference type="EMBL" id="CP025746">
    <property type="protein sequence ID" value="QAA31368.1"/>
    <property type="molecule type" value="Genomic_DNA"/>
</dbReference>
<dbReference type="OrthoDB" id="9816462at2"/>
<dbReference type="KEGG" id="cmah:C1I91_06775"/>
<dbReference type="InterPro" id="IPR036869">
    <property type="entry name" value="J_dom_sf"/>
</dbReference>
<dbReference type="Pfam" id="PF13432">
    <property type="entry name" value="TPR_16"/>
    <property type="match status" value="1"/>
</dbReference>
<evidence type="ECO:0000313" key="6">
    <source>
        <dbReference type="EMBL" id="QAA31368.1"/>
    </source>
</evidence>
<feature type="domain" description="J" evidence="5">
    <location>
        <begin position="2"/>
        <end position="81"/>
    </location>
</feature>
<dbReference type="Pfam" id="PF00515">
    <property type="entry name" value="TPR_1"/>
    <property type="match status" value="1"/>
</dbReference>
<dbReference type="PROSITE" id="PS50005">
    <property type="entry name" value="TPR"/>
    <property type="match status" value="7"/>
</dbReference>
<dbReference type="AlphaFoldDB" id="A0A3R5QSL5"/>
<dbReference type="Gene3D" id="1.10.287.110">
    <property type="entry name" value="DnaJ domain"/>
    <property type="match status" value="1"/>
</dbReference>
<evidence type="ECO:0000259" key="5">
    <source>
        <dbReference type="PROSITE" id="PS50076"/>
    </source>
</evidence>
<dbReference type="Gene3D" id="1.25.40.10">
    <property type="entry name" value="Tetratricopeptide repeat domain"/>
    <property type="match status" value="5"/>
</dbReference>
<gene>
    <name evidence="6" type="ORF">C1I91_06775</name>
</gene>
<feature type="repeat" description="TPR" evidence="4">
    <location>
        <begin position="720"/>
        <end position="753"/>
    </location>
</feature>
<feature type="repeat" description="TPR" evidence="4">
    <location>
        <begin position="548"/>
        <end position="581"/>
    </location>
</feature>
<dbReference type="Pfam" id="PF13181">
    <property type="entry name" value="TPR_8"/>
    <property type="match status" value="4"/>
</dbReference>
<evidence type="ECO:0000313" key="7">
    <source>
        <dbReference type="Proteomes" id="UP000286268"/>
    </source>
</evidence>
<dbReference type="Pfam" id="PF14559">
    <property type="entry name" value="TPR_19"/>
    <property type="match status" value="1"/>
</dbReference>
<dbReference type="SMART" id="SM00271">
    <property type="entry name" value="DnaJ"/>
    <property type="match status" value="1"/>
</dbReference>
<evidence type="ECO:0000256" key="4">
    <source>
        <dbReference type="PROSITE-ProRule" id="PRU00339"/>
    </source>
</evidence>
<keyword evidence="3 4" id="KW-0802">TPR repeat</keyword>
<dbReference type="CDD" id="cd06257">
    <property type="entry name" value="DnaJ"/>
    <property type="match status" value="1"/>
</dbReference>
<dbReference type="InterPro" id="IPR051685">
    <property type="entry name" value="Ycf3/AcsC/BcsC/TPR_MFPF"/>
</dbReference>
<dbReference type="PANTHER" id="PTHR44943:SF4">
    <property type="entry name" value="TPR REPEAT-CONTAINING PROTEIN MJ0798"/>
    <property type="match status" value="1"/>
</dbReference>
<feature type="repeat" description="TPR" evidence="4">
    <location>
        <begin position="686"/>
        <end position="719"/>
    </location>
</feature>
<evidence type="ECO:0000256" key="1">
    <source>
        <dbReference type="ARBA" id="ARBA00022705"/>
    </source>
</evidence>
<evidence type="ECO:0000256" key="2">
    <source>
        <dbReference type="ARBA" id="ARBA00022737"/>
    </source>
</evidence>
<keyword evidence="7" id="KW-1185">Reference proteome</keyword>
<sequence length="852" mass="99839">MDCFEVLGIEKTEDINEIRKAYSSLLTKYSPEQDPEGFKQLRAAYEEACNIAKESESKAKQELSPVDEFMEEFKACYKDFEKRLSSDQWTELLEKDICYNIDTASEISSKVLTFLMDNYNFPNQVWKLFDSYFSWTSKKDNLYRDFPKNFIDFVIYKIDKGSTFRYDYLKDCIPGQEDEFISKYNKVSNALDDYDLYTACKNIASAKDICPNHPDLIILEARYYMLKGRLNEAKDLLSQVISKDEKDIDGYFYRAEISNRVGELKEAYNDYAKVLEIKPDDVGALYALGKCCINLNQYEEAIKYLEKVDEIYQYRNDINIILTSAYNFYIDDILNKLEEDNLNQALRYRLAEAYFRTSKTEESYDILKELRQENGFTEDMYCLLCQVLIKLNNEELAYTTVCEGVELFRNNYELNFLKADMLDRFGKYEEALAQYDRAISIKNDSCAAYNNKAYVFNILRNYNEALKCADKAIELDPHMAHAYKNKAEALLGLELYEDCFEACNLALNKYQYLLEAYIIKIKAFTAVNLYDEALDTYNKASDLGFKDSKLYHCKARVLMRLRRYEEAADYCDYALELDENNDEYYYLKGLCYYYIDKYEEAINAFDKAIEINVNNGGSYYYKVQCLLSESREEEALNLLNTVLELQDIQFKDSFYELKGNIMERRNDYNQALDLYKKAITSDPNYAPYYYAAGHIFNELENYEEALRYFYKSIELDPDQRNCYVNISYSLYCLGKYEACIENCNKALEIDPDYTVAHQNKGWSYYKLEKIAEAEKECSAALKLDGNNLDILLLKLRLLNYKGLYQEALLVCDRMLEIDAHNTSAIEAKQELMKKVSGESNQKKGLFKSLFNK</sequence>
<feature type="repeat" description="TPR" evidence="4">
    <location>
        <begin position="248"/>
        <end position="281"/>
    </location>
</feature>
<reference evidence="6 7" key="1">
    <citation type="submission" date="2018-01" db="EMBL/GenBank/DDBJ databases">
        <title>Genome Sequencing and Assembly of Anaerobacter polyendosporus strain CT4.</title>
        <authorList>
            <person name="Tachaapaikoon C."/>
            <person name="Sutheeworapong S."/>
            <person name="Jenjaroenpun P."/>
            <person name="Wongsurawat T."/>
            <person name="Nookeaw I."/>
            <person name="Cheawchanlertfa P."/>
            <person name="Kosugi A."/>
            <person name="Cheevadhanarak S."/>
            <person name="Ratanakhanokchai K."/>
        </authorList>
    </citation>
    <scope>NUCLEOTIDE SEQUENCE [LARGE SCALE GENOMIC DNA]</scope>
    <source>
        <strain evidence="6 7">CT4</strain>
    </source>
</reference>
<dbReference type="InterPro" id="IPR011990">
    <property type="entry name" value="TPR-like_helical_dom_sf"/>
</dbReference>
<dbReference type="SUPFAM" id="SSF46565">
    <property type="entry name" value="Chaperone J-domain"/>
    <property type="match status" value="1"/>
</dbReference>
<feature type="repeat" description="TPR" evidence="4">
    <location>
        <begin position="652"/>
        <end position="685"/>
    </location>
</feature>
<name>A0A3R5QSL5_9CLOT</name>
<dbReference type="PANTHER" id="PTHR44943">
    <property type="entry name" value="CELLULOSE SYNTHASE OPERON PROTEIN C"/>
    <property type="match status" value="1"/>
</dbReference>
<dbReference type="PROSITE" id="PS50293">
    <property type="entry name" value="TPR_REGION"/>
    <property type="match status" value="2"/>
</dbReference>
<proteinExistence type="predicted"/>
<dbReference type="Proteomes" id="UP000286268">
    <property type="component" value="Chromosome"/>
</dbReference>
<dbReference type="GO" id="GO:0006260">
    <property type="term" value="P:DNA replication"/>
    <property type="evidence" value="ECO:0007669"/>
    <property type="project" value="UniProtKB-KW"/>
</dbReference>
<keyword evidence="1" id="KW-0235">DNA replication</keyword>
<dbReference type="SMART" id="SM00028">
    <property type="entry name" value="TPR"/>
    <property type="match status" value="16"/>
</dbReference>
<dbReference type="PROSITE" id="PS50076">
    <property type="entry name" value="DNAJ_2"/>
    <property type="match status" value="1"/>
</dbReference>
<evidence type="ECO:0000256" key="3">
    <source>
        <dbReference type="ARBA" id="ARBA00022803"/>
    </source>
</evidence>
<accession>A0A3R5QSL5</accession>
<protein>
    <recommendedName>
        <fullName evidence="5">J domain-containing protein</fullName>
    </recommendedName>
</protein>
<feature type="repeat" description="TPR" evidence="4">
    <location>
        <begin position="446"/>
        <end position="479"/>
    </location>
</feature>
<dbReference type="RefSeq" id="WP_128212182.1">
    <property type="nucleotide sequence ID" value="NZ_CP025746.1"/>
</dbReference>
<dbReference type="Pfam" id="PF12895">
    <property type="entry name" value="ANAPC3"/>
    <property type="match status" value="1"/>
</dbReference>